<protein>
    <recommendedName>
        <fullName evidence="5">Putative 3-methyladenine DNA glycosylase</fullName>
        <ecNumber evidence="5">3.2.2.-</ecNumber>
    </recommendedName>
</protein>
<dbReference type="PANTHER" id="PTHR10429">
    <property type="entry name" value="DNA-3-METHYLADENINE GLYCOSYLASE"/>
    <property type="match status" value="1"/>
</dbReference>
<evidence type="ECO:0000256" key="4">
    <source>
        <dbReference type="ARBA" id="ARBA00023204"/>
    </source>
</evidence>
<evidence type="ECO:0000256" key="3">
    <source>
        <dbReference type="ARBA" id="ARBA00022801"/>
    </source>
</evidence>
<dbReference type="SUPFAM" id="SSF50486">
    <property type="entry name" value="FMT C-terminal domain-like"/>
    <property type="match status" value="1"/>
</dbReference>
<dbReference type="Gene3D" id="3.10.300.10">
    <property type="entry name" value="Methylpurine-DNA glycosylase (MPG)"/>
    <property type="match status" value="1"/>
</dbReference>
<dbReference type="HAMAP" id="MF_00527">
    <property type="entry name" value="3MGH"/>
    <property type="match status" value="1"/>
</dbReference>
<keyword evidence="2 5" id="KW-0227">DNA damage</keyword>
<dbReference type="EMBL" id="JAUJEB010000014">
    <property type="protein sequence ID" value="MDN5217170.1"/>
    <property type="molecule type" value="Genomic_DNA"/>
</dbReference>
<sequence length="205" mass="22764">MSQILSADFFLQQDVVAVAKQLLGKVLVTDINGEITAGMIVETEAYSGHLDKACHARSGKTKRTSVMYHEGGVAYVYLCYGIHHLFNVVTNINHFPDAVLVRALEPLEGLDVMLRRRVKPKLTHTLTSGPGSLSKAMAIDLNQYGRKLFTGKNIWIEDRGIEVTADKIKSTPRIGVAYAGTDAMLPWRFYMDGNKYISKGKISYI</sequence>
<evidence type="ECO:0000256" key="5">
    <source>
        <dbReference type="HAMAP-Rule" id="MF_00527"/>
    </source>
</evidence>
<name>A0ABT8LH90_9BACT</name>
<dbReference type="Proteomes" id="UP001172083">
    <property type="component" value="Unassembled WGS sequence"/>
</dbReference>
<evidence type="ECO:0000313" key="6">
    <source>
        <dbReference type="EMBL" id="MDN5217170.1"/>
    </source>
</evidence>
<organism evidence="6 7">
    <name type="scientific">Agaribacillus aureus</name>
    <dbReference type="NCBI Taxonomy" id="3051825"/>
    <lineage>
        <taxon>Bacteria</taxon>
        <taxon>Pseudomonadati</taxon>
        <taxon>Bacteroidota</taxon>
        <taxon>Cytophagia</taxon>
        <taxon>Cytophagales</taxon>
        <taxon>Splendidivirgaceae</taxon>
        <taxon>Agaribacillus</taxon>
    </lineage>
</organism>
<gene>
    <name evidence="6" type="ORF">QQ020_34175</name>
</gene>
<dbReference type="Pfam" id="PF02245">
    <property type="entry name" value="Pur_DNA_glyco"/>
    <property type="match status" value="1"/>
</dbReference>
<evidence type="ECO:0000313" key="7">
    <source>
        <dbReference type="Proteomes" id="UP001172083"/>
    </source>
</evidence>
<dbReference type="EC" id="3.2.2.-" evidence="5"/>
<accession>A0ABT8LH90</accession>
<keyword evidence="7" id="KW-1185">Reference proteome</keyword>
<keyword evidence="4 5" id="KW-0234">DNA repair</keyword>
<comment type="similarity">
    <text evidence="1 5">Belongs to the DNA glycosylase MPG family.</text>
</comment>
<dbReference type="RefSeq" id="WP_346762507.1">
    <property type="nucleotide sequence ID" value="NZ_JAUJEB010000014.1"/>
</dbReference>
<reference evidence="6" key="1">
    <citation type="submission" date="2023-06" db="EMBL/GenBank/DDBJ databases">
        <title>Genomic of Agaribacillus aureum.</title>
        <authorList>
            <person name="Wang G."/>
        </authorList>
    </citation>
    <scope>NUCLEOTIDE SEQUENCE</scope>
    <source>
        <strain evidence="6">BMA12</strain>
    </source>
</reference>
<keyword evidence="3 5" id="KW-0378">Hydrolase</keyword>
<evidence type="ECO:0000256" key="1">
    <source>
        <dbReference type="ARBA" id="ARBA00009232"/>
    </source>
</evidence>
<dbReference type="PANTHER" id="PTHR10429:SF0">
    <property type="entry name" value="DNA-3-METHYLADENINE GLYCOSYLASE"/>
    <property type="match status" value="1"/>
</dbReference>
<dbReference type="InterPro" id="IPR011034">
    <property type="entry name" value="Formyl_transferase-like_C_sf"/>
</dbReference>
<dbReference type="CDD" id="cd00540">
    <property type="entry name" value="AAG"/>
    <property type="match status" value="1"/>
</dbReference>
<proteinExistence type="inferred from homology"/>
<comment type="caution">
    <text evidence="6">The sequence shown here is derived from an EMBL/GenBank/DDBJ whole genome shotgun (WGS) entry which is preliminary data.</text>
</comment>
<dbReference type="NCBIfam" id="TIGR00567">
    <property type="entry name" value="3mg"/>
    <property type="match status" value="1"/>
</dbReference>
<evidence type="ECO:0000256" key="2">
    <source>
        <dbReference type="ARBA" id="ARBA00022763"/>
    </source>
</evidence>
<dbReference type="InterPro" id="IPR036995">
    <property type="entry name" value="MPG_sf"/>
</dbReference>
<dbReference type="InterPro" id="IPR003180">
    <property type="entry name" value="MPG"/>
</dbReference>